<reference evidence="13 14" key="2">
    <citation type="journal article" date="2021" name="Int. J. Syst. Evol. Microbiol.">
        <title>Isolation and Polyphasic Characterization of Desulfuromonas versatilis sp. Nov., an Electrogenic Bacteria Capable of Versatile Metabolism Isolated from a Graphene Oxide-Reducing Enrichment Culture.</title>
        <authorList>
            <person name="Xie L."/>
            <person name="Yoshida N."/>
            <person name="Ishii S."/>
            <person name="Meng L."/>
        </authorList>
    </citation>
    <scope>NUCLEOTIDE SEQUENCE [LARGE SCALE GENOMIC DNA]</scope>
    <source>
        <strain evidence="13 14">NIT-T3</strain>
    </source>
</reference>
<dbReference type="InterPro" id="IPR016064">
    <property type="entry name" value="NAD/diacylglycerol_kinase_sf"/>
</dbReference>
<dbReference type="Pfam" id="PF19279">
    <property type="entry name" value="YegS_C"/>
    <property type="match status" value="1"/>
</dbReference>
<organism evidence="13 14">
    <name type="scientific">Desulfuromonas versatilis</name>
    <dbReference type="NCBI Taxonomy" id="2802975"/>
    <lineage>
        <taxon>Bacteria</taxon>
        <taxon>Pseudomonadati</taxon>
        <taxon>Thermodesulfobacteriota</taxon>
        <taxon>Desulfuromonadia</taxon>
        <taxon>Desulfuromonadales</taxon>
        <taxon>Desulfuromonadaceae</taxon>
        <taxon>Desulfuromonas</taxon>
    </lineage>
</organism>
<dbReference type="NCBIfam" id="TIGR00147">
    <property type="entry name" value="YegS/Rv2252/BmrU family lipid kinase"/>
    <property type="match status" value="1"/>
</dbReference>
<feature type="domain" description="DAGKc" evidence="12">
    <location>
        <begin position="4"/>
        <end position="133"/>
    </location>
</feature>
<gene>
    <name evidence="13" type="ORF">DESUT3_34190</name>
</gene>
<keyword evidence="7" id="KW-0067">ATP-binding</keyword>
<evidence type="ECO:0000256" key="11">
    <source>
        <dbReference type="ARBA" id="ARBA00023264"/>
    </source>
</evidence>
<keyword evidence="3" id="KW-0808">Transferase</keyword>
<accession>A0ABM8HWN5</accession>
<evidence type="ECO:0000313" key="13">
    <source>
        <dbReference type="EMBL" id="BCR06350.1"/>
    </source>
</evidence>
<dbReference type="PANTHER" id="PTHR12358">
    <property type="entry name" value="SPHINGOSINE KINASE"/>
    <property type="match status" value="1"/>
</dbReference>
<dbReference type="EMBL" id="AP024355">
    <property type="protein sequence ID" value="BCR06350.1"/>
    <property type="molecule type" value="Genomic_DNA"/>
</dbReference>
<evidence type="ECO:0000313" key="14">
    <source>
        <dbReference type="Proteomes" id="UP001319827"/>
    </source>
</evidence>
<protein>
    <recommendedName>
        <fullName evidence="12">DAGKc domain-containing protein</fullName>
    </recommendedName>
</protein>
<sequence length="296" mass="31582">MHRKNQGRIRLIANPIAGGNARQKIDQAAAWLRRQGREVEVLLTGARGDAREFARQAPQAGCDLVIAAGGDGTLNEVINGLAPSAIPLAFIPLGTTNVFALEVGIPFDIEAACRIALEGEPRPVCLGLAGDTRFLLMAGVGFDADAVFRVSSKLKRRTGKFAYLVSAVSALLAGPFAPIEVETEQGERLRGYNLVVGNGRFYGGRFSITPGASLYEDTLEACLFLRPGRLRFLGSALKIALGARLPAEEARIFKTRHLEVAGAGLAVQIDGDFHGRLPMTIRALPGELRMVLPTGA</sequence>
<evidence type="ECO:0000256" key="6">
    <source>
        <dbReference type="ARBA" id="ARBA00022777"/>
    </source>
</evidence>
<dbReference type="PROSITE" id="PS50146">
    <property type="entry name" value="DAGK"/>
    <property type="match status" value="1"/>
</dbReference>
<keyword evidence="10" id="KW-0594">Phospholipid biosynthesis</keyword>
<keyword evidence="14" id="KW-1185">Reference proteome</keyword>
<reference evidence="13 14" key="1">
    <citation type="journal article" date="2016" name="C (Basel)">
        <title>Selective Growth of and Electricity Production by Marine Exoelectrogenic Bacteria in Self-Aggregated Hydrogel of Microbially Reduced Graphene Oxide.</title>
        <authorList>
            <person name="Yoshida N."/>
            <person name="Goto Y."/>
            <person name="Miyata Y."/>
        </authorList>
    </citation>
    <scope>NUCLEOTIDE SEQUENCE [LARGE SCALE GENOMIC DNA]</scope>
    <source>
        <strain evidence="13 14">NIT-T3</strain>
    </source>
</reference>
<dbReference type="InterPro" id="IPR001206">
    <property type="entry name" value="Diacylglycerol_kinase_cat_dom"/>
</dbReference>
<proteinExistence type="predicted"/>
<dbReference type="SUPFAM" id="SSF111331">
    <property type="entry name" value="NAD kinase/diacylglycerol kinase-like"/>
    <property type="match status" value="1"/>
</dbReference>
<keyword evidence="9" id="KW-0443">Lipid metabolism</keyword>
<dbReference type="InterPro" id="IPR050187">
    <property type="entry name" value="Lipid_Phosphate_FormReg"/>
</dbReference>
<dbReference type="InterPro" id="IPR017438">
    <property type="entry name" value="ATP-NAD_kinase_N"/>
</dbReference>
<dbReference type="Gene3D" id="3.40.50.10330">
    <property type="entry name" value="Probable inorganic polyphosphate/atp-NAD kinase, domain 1"/>
    <property type="match status" value="1"/>
</dbReference>
<keyword evidence="8" id="KW-0460">Magnesium</keyword>
<evidence type="ECO:0000256" key="3">
    <source>
        <dbReference type="ARBA" id="ARBA00022679"/>
    </source>
</evidence>
<keyword evidence="4" id="KW-0479">Metal-binding</keyword>
<keyword evidence="6" id="KW-0418">Kinase</keyword>
<dbReference type="RefSeq" id="WP_221249726.1">
    <property type="nucleotide sequence ID" value="NZ_AP024355.1"/>
</dbReference>
<evidence type="ECO:0000256" key="7">
    <source>
        <dbReference type="ARBA" id="ARBA00022840"/>
    </source>
</evidence>
<dbReference type="InterPro" id="IPR005218">
    <property type="entry name" value="Diacylglycerol/lipid_kinase"/>
</dbReference>
<keyword evidence="5" id="KW-0547">Nucleotide-binding</keyword>
<dbReference type="SMART" id="SM00046">
    <property type="entry name" value="DAGKc"/>
    <property type="match status" value="1"/>
</dbReference>
<evidence type="ECO:0000256" key="4">
    <source>
        <dbReference type="ARBA" id="ARBA00022723"/>
    </source>
</evidence>
<evidence type="ECO:0000256" key="10">
    <source>
        <dbReference type="ARBA" id="ARBA00023209"/>
    </source>
</evidence>
<comment type="cofactor">
    <cofactor evidence="1">
        <name>Mg(2+)</name>
        <dbReference type="ChEBI" id="CHEBI:18420"/>
    </cofactor>
</comment>
<keyword evidence="2" id="KW-0444">Lipid biosynthesis</keyword>
<evidence type="ECO:0000256" key="2">
    <source>
        <dbReference type="ARBA" id="ARBA00022516"/>
    </source>
</evidence>
<evidence type="ECO:0000256" key="1">
    <source>
        <dbReference type="ARBA" id="ARBA00001946"/>
    </source>
</evidence>
<dbReference type="InterPro" id="IPR045540">
    <property type="entry name" value="YegS/DAGK_C"/>
</dbReference>
<dbReference type="Gene3D" id="2.60.200.40">
    <property type="match status" value="1"/>
</dbReference>
<dbReference type="PANTHER" id="PTHR12358:SF106">
    <property type="entry name" value="LIPID KINASE YEGS"/>
    <property type="match status" value="1"/>
</dbReference>
<keyword evidence="11" id="KW-1208">Phospholipid metabolism</keyword>
<evidence type="ECO:0000256" key="9">
    <source>
        <dbReference type="ARBA" id="ARBA00023098"/>
    </source>
</evidence>
<evidence type="ECO:0000256" key="8">
    <source>
        <dbReference type="ARBA" id="ARBA00022842"/>
    </source>
</evidence>
<dbReference type="Pfam" id="PF00781">
    <property type="entry name" value="DAGK_cat"/>
    <property type="match status" value="1"/>
</dbReference>
<dbReference type="Proteomes" id="UP001319827">
    <property type="component" value="Chromosome"/>
</dbReference>
<evidence type="ECO:0000259" key="12">
    <source>
        <dbReference type="PROSITE" id="PS50146"/>
    </source>
</evidence>
<evidence type="ECO:0000256" key="5">
    <source>
        <dbReference type="ARBA" id="ARBA00022741"/>
    </source>
</evidence>
<name>A0ABM8HWN5_9BACT</name>